<evidence type="ECO:0000256" key="1">
    <source>
        <dbReference type="ARBA" id="ARBA00022729"/>
    </source>
</evidence>
<dbReference type="InterPro" id="IPR015914">
    <property type="entry name" value="PAPs_N"/>
</dbReference>
<dbReference type="Proteomes" id="UP001172083">
    <property type="component" value="Unassembled WGS sequence"/>
</dbReference>
<dbReference type="Gene3D" id="3.60.21.10">
    <property type="match status" value="1"/>
</dbReference>
<dbReference type="Pfam" id="PF00149">
    <property type="entry name" value="Metallophos"/>
    <property type="match status" value="1"/>
</dbReference>
<keyword evidence="1" id="KW-0732">Signal</keyword>
<dbReference type="InterPro" id="IPR029052">
    <property type="entry name" value="Metallo-depent_PP-like"/>
</dbReference>
<organism evidence="5 6">
    <name type="scientific">Agaribacillus aureus</name>
    <dbReference type="NCBI Taxonomy" id="3051825"/>
    <lineage>
        <taxon>Bacteria</taxon>
        <taxon>Pseudomonadati</taxon>
        <taxon>Bacteroidota</taxon>
        <taxon>Cytophagia</taxon>
        <taxon>Cytophagales</taxon>
        <taxon>Splendidivirgaceae</taxon>
        <taxon>Agaribacillus</taxon>
    </lineage>
</organism>
<dbReference type="InterPro" id="IPR008963">
    <property type="entry name" value="Purple_acid_Pase-like_N"/>
</dbReference>
<dbReference type="GO" id="GO:0016787">
    <property type="term" value="F:hydrolase activity"/>
    <property type="evidence" value="ECO:0007669"/>
    <property type="project" value="UniProtKB-KW"/>
</dbReference>
<dbReference type="Gene3D" id="2.60.40.380">
    <property type="entry name" value="Purple acid phosphatase-like, N-terminal"/>
    <property type="match status" value="1"/>
</dbReference>
<dbReference type="InterPro" id="IPR039331">
    <property type="entry name" value="PAPs-like"/>
</dbReference>
<evidence type="ECO:0000313" key="6">
    <source>
        <dbReference type="Proteomes" id="UP001172083"/>
    </source>
</evidence>
<dbReference type="PANTHER" id="PTHR22953:SF153">
    <property type="entry name" value="PURPLE ACID PHOSPHATASE"/>
    <property type="match status" value="1"/>
</dbReference>
<dbReference type="Pfam" id="PF16656">
    <property type="entry name" value="Pur_ac_phosph_N"/>
    <property type="match status" value="1"/>
</dbReference>
<dbReference type="SUPFAM" id="SSF49363">
    <property type="entry name" value="Purple acid phosphatase, N-terminal domain"/>
    <property type="match status" value="1"/>
</dbReference>
<protein>
    <submittedName>
        <fullName evidence="5">Metallophosphoesterase family protein</fullName>
        <ecNumber evidence="5">3.1.-.-</ecNumber>
    </submittedName>
</protein>
<dbReference type="PANTHER" id="PTHR22953">
    <property type="entry name" value="ACID PHOSPHATASE RELATED"/>
    <property type="match status" value="1"/>
</dbReference>
<sequence>MKINRRIGMIVIGKNYLSVFTTVVVIFFLNATILSRQDCFGSVIHHHIDHPDGENGLFPTSNPDHIILNLTSDPIHSVAVNWRTDTTVSKSVVQYALASHGPEFITQSKEIEARTEYFHHKSLREPEIHANFHSAIIDGLTAGEIYVYRVGSKSGWSEWFQIRMPEADKPLSFIYFGDAQNNVKSMWSRVIREAYSTMPEVNFMLHAGDLINRFDSNREWDEWFYSGSFIHAMVPSVMTPGNHEYKNVVLSPQWKPQFNLPQNGPEGLKETCYEINYPNLKIISLDAEQIDESEEYRNIQRDWVDSVLTHNPRKWTAITFHYPMFSTKPNRDNVVLRTVFKPIFDKHKVDIVLQGHDHAYGRGMVHNVPTGARVKDGTTGTMYVVSVSGPKMYEVSDDPWMERRAGNTQLFQVITIDGDTLTYGAYTARGELYDAFDLVKSKKAGNQLINKVPDFQERLKDH</sequence>
<dbReference type="SUPFAM" id="SSF56300">
    <property type="entry name" value="Metallo-dependent phosphatases"/>
    <property type="match status" value="1"/>
</dbReference>
<feature type="domain" description="Purple acid phosphatase N-terminal" evidence="4">
    <location>
        <begin position="63"/>
        <end position="163"/>
    </location>
</feature>
<evidence type="ECO:0000259" key="4">
    <source>
        <dbReference type="Pfam" id="PF16656"/>
    </source>
</evidence>
<dbReference type="RefSeq" id="WP_346758830.1">
    <property type="nucleotide sequence ID" value="NZ_JAUJEB010000003.1"/>
</dbReference>
<keyword evidence="2" id="KW-0812">Transmembrane</keyword>
<dbReference type="EMBL" id="JAUJEB010000003">
    <property type="protein sequence ID" value="MDN5213492.1"/>
    <property type="molecule type" value="Genomic_DNA"/>
</dbReference>
<proteinExistence type="predicted"/>
<feature type="transmembrane region" description="Helical" evidence="2">
    <location>
        <begin position="7"/>
        <end position="29"/>
    </location>
</feature>
<gene>
    <name evidence="5" type="ORF">QQ020_15585</name>
</gene>
<dbReference type="EC" id="3.1.-.-" evidence="5"/>
<accession>A0ABT8L6W3</accession>
<evidence type="ECO:0000256" key="2">
    <source>
        <dbReference type="SAM" id="Phobius"/>
    </source>
</evidence>
<name>A0ABT8L6W3_9BACT</name>
<evidence type="ECO:0000313" key="5">
    <source>
        <dbReference type="EMBL" id="MDN5213492.1"/>
    </source>
</evidence>
<keyword evidence="6" id="KW-1185">Reference proteome</keyword>
<dbReference type="InterPro" id="IPR004843">
    <property type="entry name" value="Calcineurin-like_PHP"/>
</dbReference>
<keyword evidence="2" id="KW-1133">Transmembrane helix</keyword>
<keyword evidence="2" id="KW-0472">Membrane</keyword>
<reference evidence="5" key="1">
    <citation type="submission" date="2023-06" db="EMBL/GenBank/DDBJ databases">
        <title>Genomic of Agaribacillus aureum.</title>
        <authorList>
            <person name="Wang G."/>
        </authorList>
    </citation>
    <scope>NUCLEOTIDE SEQUENCE</scope>
    <source>
        <strain evidence="5">BMA12</strain>
    </source>
</reference>
<keyword evidence="5" id="KW-0378">Hydrolase</keyword>
<evidence type="ECO:0000259" key="3">
    <source>
        <dbReference type="Pfam" id="PF00149"/>
    </source>
</evidence>
<feature type="domain" description="Calcineurin-like phosphoesterase" evidence="3">
    <location>
        <begin position="193"/>
        <end position="360"/>
    </location>
</feature>
<comment type="caution">
    <text evidence="5">The sequence shown here is derived from an EMBL/GenBank/DDBJ whole genome shotgun (WGS) entry which is preliminary data.</text>
</comment>